<keyword evidence="8" id="KW-1185">Reference proteome</keyword>
<dbReference type="PANTHER" id="PTHR35863">
    <property type="entry name" value="COBALT-PRECORRIN-5B C(1)-METHYLTRANSFERASE"/>
    <property type="match status" value="1"/>
</dbReference>
<comment type="pathway">
    <text evidence="5">Cofactor biosynthesis; adenosylcobalamin biosynthesis; cob(II)yrinate a,c-diamide from sirohydrochlorin (anaerobic route): step 6/10.</text>
</comment>
<dbReference type="PANTHER" id="PTHR35863:SF1">
    <property type="entry name" value="COBALT-PRECORRIN-5B C(1)-METHYLTRANSFERASE"/>
    <property type="match status" value="1"/>
</dbReference>
<keyword evidence="1 5" id="KW-0169">Cobalamin biosynthesis</keyword>
<dbReference type="Gene3D" id="3.30.2110.10">
    <property type="entry name" value="CbiD-like"/>
    <property type="match status" value="1"/>
</dbReference>
<protein>
    <recommendedName>
        <fullName evidence="5">Cobalt-precorrin-5B C(1)-methyltransferase</fullName>
        <ecNumber evidence="5">2.1.1.195</ecNumber>
    </recommendedName>
    <alternativeName>
        <fullName evidence="5">Cobalt-precorrin-6A synthase</fullName>
    </alternativeName>
</protein>
<proteinExistence type="inferred from homology"/>
<dbReference type="SUPFAM" id="SSF111342">
    <property type="entry name" value="CbiD-like"/>
    <property type="match status" value="1"/>
</dbReference>
<dbReference type="GO" id="GO:0043780">
    <property type="term" value="F:cobalt-precorrin-5B C1-methyltransferase activity"/>
    <property type="evidence" value="ECO:0007669"/>
    <property type="project" value="RHEA"/>
</dbReference>
<feature type="region of interest" description="Disordered" evidence="6">
    <location>
        <begin position="1"/>
        <end position="36"/>
    </location>
</feature>
<evidence type="ECO:0000256" key="4">
    <source>
        <dbReference type="ARBA" id="ARBA00022691"/>
    </source>
</evidence>
<dbReference type="NCBIfam" id="NF000849">
    <property type="entry name" value="PRK00075.1-1"/>
    <property type="match status" value="1"/>
</dbReference>
<evidence type="ECO:0000256" key="6">
    <source>
        <dbReference type="SAM" id="MobiDB-lite"/>
    </source>
</evidence>
<keyword evidence="4 5" id="KW-0949">S-adenosyl-L-methionine</keyword>
<keyword evidence="2 5" id="KW-0489">Methyltransferase</keyword>
<dbReference type="RefSeq" id="WP_007192675.1">
    <property type="nucleotide sequence ID" value="NZ_AFWV01000005.1"/>
</dbReference>
<evidence type="ECO:0000313" key="7">
    <source>
        <dbReference type="EMBL" id="EGV18995.1"/>
    </source>
</evidence>
<feature type="compositionally biased region" description="Low complexity" evidence="6">
    <location>
        <begin position="12"/>
        <end position="24"/>
    </location>
</feature>
<evidence type="ECO:0000256" key="3">
    <source>
        <dbReference type="ARBA" id="ARBA00022679"/>
    </source>
</evidence>
<keyword evidence="3 5" id="KW-0808">Transferase</keyword>
<dbReference type="Proteomes" id="UP000005459">
    <property type="component" value="Unassembled WGS sequence"/>
</dbReference>
<evidence type="ECO:0000256" key="5">
    <source>
        <dbReference type="HAMAP-Rule" id="MF_00787"/>
    </source>
</evidence>
<dbReference type="InterPro" id="IPR036074">
    <property type="entry name" value="CbiD_sf"/>
</dbReference>
<dbReference type="eggNOG" id="COG1903">
    <property type="taxonomic scope" value="Bacteria"/>
</dbReference>
<name>F9UA47_9GAMM</name>
<sequence length="394" mass="40513">MPDAPAQPSPQPQAADPPDGASAQRRGKRGNRSGWSTGACAAAAATAAAQGLATGAVPQQITILLPEGRRPVFPVAESSLVDGVAHAVVVKDAGDDPDVTNGARIAVQVRTLPDAAGTVRLLGGVGIGRVTRAGLGLPVGEAAINPGPRAYIESNLRAAAPALLSRVGLEATLSIADGEILARRTLNARLGILGGLSILGTTGVVYPYSTASFKATVRQGVQVAVAQGERAVCFTTGRRTERYCMETLPDLHEVCFVQMGDFVGAALDAARDAARQGRLDRVLVGGMAGKLAKMAQGLRVTHARKAPIDMARLAELAAHCGATRDLCRRIQEGDTARWVAELAAEAGLSARFHQALVEAAARALARGLAAGTALEVIAFSPEGALLSRTETQVG</sequence>
<dbReference type="Pfam" id="PF01888">
    <property type="entry name" value="CbiD"/>
    <property type="match status" value="1"/>
</dbReference>
<dbReference type="OrthoDB" id="6439987at2"/>
<organism evidence="7 8">
    <name type="scientific">Thiocapsa marina 5811</name>
    <dbReference type="NCBI Taxonomy" id="768671"/>
    <lineage>
        <taxon>Bacteria</taxon>
        <taxon>Pseudomonadati</taxon>
        <taxon>Pseudomonadota</taxon>
        <taxon>Gammaproteobacteria</taxon>
        <taxon>Chromatiales</taxon>
        <taxon>Chromatiaceae</taxon>
        <taxon>Thiocapsa</taxon>
    </lineage>
</organism>
<reference evidence="7 8" key="1">
    <citation type="submission" date="2011-06" db="EMBL/GenBank/DDBJ databases">
        <title>The draft genome of Thiocapsa marina 5811.</title>
        <authorList>
            <consortium name="US DOE Joint Genome Institute (JGI-PGF)"/>
            <person name="Lucas S."/>
            <person name="Han J."/>
            <person name="Cheng J.-F."/>
            <person name="Goodwin L."/>
            <person name="Pitluck S."/>
            <person name="Peters L."/>
            <person name="Land M.L."/>
            <person name="Hauser L."/>
            <person name="Vogl K."/>
            <person name="Liu Z."/>
            <person name="Imhoff J."/>
            <person name="Thiel V."/>
            <person name="Frigaard N.-U."/>
            <person name="Bryant D."/>
            <person name="Woyke T.J."/>
        </authorList>
    </citation>
    <scope>NUCLEOTIDE SEQUENCE [LARGE SCALE GENOMIC DNA]</scope>
    <source>
        <strain evidence="7 8">5811</strain>
    </source>
</reference>
<dbReference type="GO" id="GO:0019251">
    <property type="term" value="P:anaerobic cobalamin biosynthetic process"/>
    <property type="evidence" value="ECO:0007669"/>
    <property type="project" value="UniProtKB-UniRule"/>
</dbReference>
<dbReference type="InterPro" id="IPR002748">
    <property type="entry name" value="CbiD"/>
</dbReference>
<dbReference type="EMBL" id="AFWV01000005">
    <property type="protein sequence ID" value="EGV18995.1"/>
    <property type="molecule type" value="Genomic_DNA"/>
</dbReference>
<accession>F9UA47</accession>
<dbReference type="HAMAP" id="MF_00787">
    <property type="entry name" value="CbiD"/>
    <property type="match status" value="1"/>
</dbReference>
<evidence type="ECO:0000256" key="2">
    <source>
        <dbReference type="ARBA" id="ARBA00022603"/>
    </source>
</evidence>
<dbReference type="UniPathway" id="UPA00148">
    <property type="reaction ID" value="UER00227"/>
</dbReference>
<dbReference type="EC" id="2.1.1.195" evidence="5"/>
<comment type="function">
    <text evidence="5">Catalyzes the methylation of C-1 in cobalt-precorrin-5B to form cobalt-precorrin-6A.</text>
</comment>
<dbReference type="STRING" id="768671.ThimaDRAFT_1799"/>
<dbReference type="PIRSF" id="PIRSF026782">
    <property type="entry name" value="CbiD"/>
    <property type="match status" value="1"/>
</dbReference>
<comment type="similarity">
    <text evidence="5">Belongs to the CbiD family.</text>
</comment>
<feature type="compositionally biased region" description="Pro residues" evidence="6">
    <location>
        <begin position="1"/>
        <end position="11"/>
    </location>
</feature>
<evidence type="ECO:0000256" key="1">
    <source>
        <dbReference type="ARBA" id="ARBA00022573"/>
    </source>
</evidence>
<comment type="catalytic activity">
    <reaction evidence="5">
        <text>Co-precorrin-5B + S-adenosyl-L-methionine = Co-precorrin-6A + S-adenosyl-L-homocysteine</text>
        <dbReference type="Rhea" id="RHEA:26285"/>
        <dbReference type="ChEBI" id="CHEBI:57856"/>
        <dbReference type="ChEBI" id="CHEBI:59789"/>
        <dbReference type="ChEBI" id="CHEBI:60063"/>
        <dbReference type="ChEBI" id="CHEBI:60064"/>
        <dbReference type="EC" id="2.1.1.195"/>
    </reaction>
</comment>
<dbReference type="NCBIfam" id="TIGR00312">
    <property type="entry name" value="cbiD"/>
    <property type="match status" value="1"/>
</dbReference>
<dbReference type="PATRIC" id="fig|768671.3.peg.1913"/>
<dbReference type="AlphaFoldDB" id="F9UA47"/>
<dbReference type="GO" id="GO:0032259">
    <property type="term" value="P:methylation"/>
    <property type="evidence" value="ECO:0007669"/>
    <property type="project" value="UniProtKB-KW"/>
</dbReference>
<evidence type="ECO:0000313" key="8">
    <source>
        <dbReference type="Proteomes" id="UP000005459"/>
    </source>
</evidence>
<gene>
    <name evidence="5" type="primary">cbiD</name>
    <name evidence="7" type="ORF">ThimaDRAFT_1799</name>
</gene>